<dbReference type="AlphaFoldDB" id="A0AAD6EBF4"/>
<evidence type="ECO:0000313" key="2">
    <source>
        <dbReference type="EMBL" id="KAJ5607779.1"/>
    </source>
</evidence>
<protein>
    <submittedName>
        <fullName evidence="2">Uncharacterized protein</fullName>
    </submittedName>
</protein>
<dbReference type="GeneID" id="81585697"/>
<comment type="caution">
    <text evidence="2">The sequence shown here is derived from an EMBL/GenBank/DDBJ whole genome shotgun (WGS) entry which is preliminary data.</text>
</comment>
<proteinExistence type="predicted"/>
<accession>A0AAD6EBF4</accession>
<gene>
    <name evidence="2" type="ORF">N7537_004398</name>
</gene>
<feature type="region of interest" description="Disordered" evidence="1">
    <location>
        <begin position="29"/>
        <end position="95"/>
    </location>
</feature>
<organism evidence="2 3">
    <name type="scientific">Penicillium hordei</name>
    <dbReference type="NCBI Taxonomy" id="40994"/>
    <lineage>
        <taxon>Eukaryota</taxon>
        <taxon>Fungi</taxon>
        <taxon>Dikarya</taxon>
        <taxon>Ascomycota</taxon>
        <taxon>Pezizomycotina</taxon>
        <taxon>Eurotiomycetes</taxon>
        <taxon>Eurotiomycetidae</taxon>
        <taxon>Eurotiales</taxon>
        <taxon>Aspergillaceae</taxon>
        <taxon>Penicillium</taxon>
    </lineage>
</organism>
<evidence type="ECO:0000256" key="1">
    <source>
        <dbReference type="SAM" id="MobiDB-lite"/>
    </source>
</evidence>
<evidence type="ECO:0000313" key="3">
    <source>
        <dbReference type="Proteomes" id="UP001213799"/>
    </source>
</evidence>
<dbReference type="Proteomes" id="UP001213799">
    <property type="component" value="Unassembled WGS sequence"/>
</dbReference>
<dbReference type="RefSeq" id="XP_056755203.1">
    <property type="nucleotide sequence ID" value="XM_056895455.1"/>
</dbReference>
<dbReference type="EMBL" id="JAQJAE010000002">
    <property type="protein sequence ID" value="KAJ5607779.1"/>
    <property type="molecule type" value="Genomic_DNA"/>
</dbReference>
<reference evidence="2" key="2">
    <citation type="submission" date="2023-01" db="EMBL/GenBank/DDBJ databases">
        <authorList>
            <person name="Petersen C."/>
        </authorList>
    </citation>
    <scope>NUCLEOTIDE SEQUENCE</scope>
    <source>
        <strain evidence="2">IBT 12815</strain>
    </source>
</reference>
<sequence length="95" mass="10454">MSMIQVSLDTRHCSPTAFSIPGLIGHVLQLDGGENNPDDDKKPPSQPPKRVKREQRAAQGHFHRPRCEAGIPQSVNNIPNDRVPVRATPVIVPHP</sequence>
<name>A0AAD6EBF4_9EURO</name>
<keyword evidence="3" id="KW-1185">Reference proteome</keyword>
<reference evidence="2" key="1">
    <citation type="journal article" date="2023" name="IMA Fungus">
        <title>Comparative genomic study of the Penicillium genus elucidates a diverse pangenome and 15 lateral gene transfer events.</title>
        <authorList>
            <person name="Petersen C."/>
            <person name="Sorensen T."/>
            <person name="Nielsen M.R."/>
            <person name="Sondergaard T.E."/>
            <person name="Sorensen J.L."/>
            <person name="Fitzpatrick D.A."/>
            <person name="Frisvad J.C."/>
            <person name="Nielsen K.L."/>
        </authorList>
    </citation>
    <scope>NUCLEOTIDE SEQUENCE</scope>
    <source>
        <strain evidence="2">IBT 12815</strain>
    </source>
</reference>